<evidence type="ECO:0000256" key="2">
    <source>
        <dbReference type="ARBA" id="ARBA00022840"/>
    </source>
</evidence>
<dbReference type="HAMAP" id="MF_01965">
    <property type="entry name" value="NADHX_dehydratase"/>
    <property type="match status" value="1"/>
</dbReference>
<dbReference type="PANTHER" id="PTHR12592:SF0">
    <property type="entry name" value="ATP-DEPENDENT (S)-NAD(P)H-HYDRATE DEHYDRATASE"/>
    <property type="match status" value="1"/>
</dbReference>
<dbReference type="RefSeq" id="WP_259137843.1">
    <property type="nucleotide sequence ID" value="NZ_JANUXX010000003.1"/>
</dbReference>
<organism evidence="8 9">
    <name type="scientific">Streptococcus sciuri</name>
    <dbReference type="NCBI Taxonomy" id="2973939"/>
    <lineage>
        <taxon>Bacteria</taxon>
        <taxon>Bacillati</taxon>
        <taxon>Bacillota</taxon>
        <taxon>Bacilli</taxon>
        <taxon>Lactobacillales</taxon>
        <taxon>Streptococcaceae</taxon>
        <taxon>Streptococcus</taxon>
    </lineage>
</organism>
<sequence length="288" mass="31235">MLSAETIAKKVITPRPRDIHKGSLGRVLLIGGHYPYGGAIIMAAIACVNSGAGLVSVATDKENITALHAHLPEAMAFDMSHQEHLVTAIRQSDVVLIGSGLGEDTLSKAIFKLVFETIADHQTFIIDGSALNLLARNKKIALKKHKIILTPHQKEWERLSGLKIDKQTTRNTQVALASFQNGTILVAKSQATKVYTTDRVCSIGVGGPYQATGGMGDTLAGMIAGFCAQFRDNLFETVVASTYLHSYIADMLSEDVYVVLPTQISRQIPKVMKRFESLSAKNPSFPLF</sequence>
<evidence type="ECO:0000256" key="6">
    <source>
        <dbReference type="HAMAP-Rule" id="MF_01965"/>
    </source>
</evidence>
<keyword evidence="9" id="KW-1185">Reference proteome</keyword>
<keyword evidence="2 6" id="KW-0067">ATP-binding</keyword>
<protein>
    <recommendedName>
        <fullName evidence="6">ADP-dependent (S)-NAD(P)H-hydrate dehydratase</fullName>
        <ecNumber evidence="6">4.2.1.136</ecNumber>
    </recommendedName>
    <alternativeName>
        <fullName evidence="6">ADP-dependent NAD(P)HX dehydratase</fullName>
    </alternativeName>
</protein>
<evidence type="ECO:0000256" key="4">
    <source>
        <dbReference type="ARBA" id="ARBA00023027"/>
    </source>
</evidence>
<comment type="similarity">
    <text evidence="6">Belongs to the NnrD/CARKD family.</text>
</comment>
<dbReference type="InterPro" id="IPR029056">
    <property type="entry name" value="Ribokinase-like"/>
</dbReference>
<keyword evidence="4 6" id="KW-0520">NAD</keyword>
<keyword evidence="5 6" id="KW-0456">Lyase</keyword>
<dbReference type="PROSITE" id="PS01050">
    <property type="entry name" value="YJEF_C_2"/>
    <property type="match status" value="1"/>
</dbReference>
<evidence type="ECO:0000259" key="7">
    <source>
        <dbReference type="PROSITE" id="PS51383"/>
    </source>
</evidence>
<evidence type="ECO:0000256" key="5">
    <source>
        <dbReference type="ARBA" id="ARBA00023239"/>
    </source>
</evidence>
<feature type="binding site" evidence="6">
    <location>
        <begin position="188"/>
        <end position="192"/>
    </location>
    <ligand>
        <name>AMP</name>
        <dbReference type="ChEBI" id="CHEBI:456215"/>
    </ligand>
</feature>
<feature type="binding site" evidence="6">
    <location>
        <position position="217"/>
    </location>
    <ligand>
        <name>(6S)-NADPHX</name>
        <dbReference type="ChEBI" id="CHEBI:64076"/>
    </ligand>
</feature>
<comment type="function">
    <text evidence="6">Catalyzes the dehydration of the S-form of NAD(P)HX at the expense of ADP, which is converted to AMP. Together with NAD(P)HX epimerase, which catalyzes the epimerization of the S- and R-forms, the enzyme allows the repair of both epimers of NAD(P)HX, a damaged form of NAD(P)H that is a result of enzymatic or heat-dependent hydration.</text>
</comment>
<dbReference type="EC" id="4.2.1.136" evidence="6"/>
<comment type="catalytic activity">
    <reaction evidence="6">
        <text>(6S)-NADHX + ADP = AMP + phosphate + NADH + H(+)</text>
        <dbReference type="Rhea" id="RHEA:32223"/>
        <dbReference type="ChEBI" id="CHEBI:15378"/>
        <dbReference type="ChEBI" id="CHEBI:43474"/>
        <dbReference type="ChEBI" id="CHEBI:57945"/>
        <dbReference type="ChEBI" id="CHEBI:64074"/>
        <dbReference type="ChEBI" id="CHEBI:456215"/>
        <dbReference type="ChEBI" id="CHEBI:456216"/>
        <dbReference type="EC" id="4.2.1.136"/>
    </reaction>
</comment>
<gene>
    <name evidence="6" type="primary">nnrD</name>
    <name evidence="8" type="ORF">NXS10_03780</name>
</gene>
<evidence type="ECO:0000256" key="1">
    <source>
        <dbReference type="ARBA" id="ARBA00022741"/>
    </source>
</evidence>
<dbReference type="PROSITE" id="PS51383">
    <property type="entry name" value="YJEF_C_3"/>
    <property type="match status" value="1"/>
</dbReference>
<dbReference type="SUPFAM" id="SSF53613">
    <property type="entry name" value="Ribokinase-like"/>
    <property type="match status" value="1"/>
</dbReference>
<feature type="binding site" evidence="6">
    <location>
        <position position="152"/>
    </location>
    <ligand>
        <name>(6S)-NADPHX</name>
        <dbReference type="ChEBI" id="CHEBI:64076"/>
    </ligand>
</feature>
<comment type="caution">
    <text evidence="8">The sequence shown here is derived from an EMBL/GenBank/DDBJ whole genome shotgun (WGS) entry which is preliminary data.</text>
</comment>
<dbReference type="NCBIfam" id="TIGR00196">
    <property type="entry name" value="yjeF_cterm"/>
    <property type="match status" value="1"/>
</dbReference>
<dbReference type="InterPro" id="IPR000631">
    <property type="entry name" value="CARKD"/>
</dbReference>
<evidence type="ECO:0000313" key="9">
    <source>
        <dbReference type="Proteomes" id="UP001206548"/>
    </source>
</evidence>
<keyword evidence="1 6" id="KW-0547">Nucleotide-binding</keyword>
<dbReference type="Pfam" id="PF01256">
    <property type="entry name" value="Carb_kinase"/>
    <property type="match status" value="1"/>
</dbReference>
<feature type="binding site" evidence="6">
    <location>
        <position position="39"/>
    </location>
    <ligand>
        <name>(6S)-NADPHX</name>
        <dbReference type="ChEBI" id="CHEBI:64076"/>
    </ligand>
</feature>
<dbReference type="Gene3D" id="3.40.1190.20">
    <property type="match status" value="1"/>
</dbReference>
<dbReference type="InterPro" id="IPR017953">
    <property type="entry name" value="Carbohydrate_kinase_pred_CS"/>
</dbReference>
<dbReference type="PANTHER" id="PTHR12592">
    <property type="entry name" value="ATP-DEPENDENT (S)-NAD(P)H-HYDRATE DEHYDRATASE FAMILY MEMBER"/>
    <property type="match status" value="1"/>
</dbReference>
<keyword evidence="3 6" id="KW-0521">NADP</keyword>
<name>A0ABT2F8B5_9STRE</name>
<dbReference type="PROSITE" id="PS01049">
    <property type="entry name" value="YJEF_C_1"/>
    <property type="match status" value="1"/>
</dbReference>
<comment type="subunit">
    <text evidence="6">Homotetramer.</text>
</comment>
<dbReference type="Proteomes" id="UP001206548">
    <property type="component" value="Unassembled WGS sequence"/>
</dbReference>
<feature type="binding site" evidence="6">
    <location>
        <position position="216"/>
    </location>
    <ligand>
        <name>AMP</name>
        <dbReference type="ChEBI" id="CHEBI:456215"/>
    </ligand>
</feature>
<feature type="domain" description="YjeF C-terminal" evidence="7">
    <location>
        <begin position="4"/>
        <end position="275"/>
    </location>
</feature>
<accession>A0ABT2F8B5</accession>
<evidence type="ECO:0000313" key="8">
    <source>
        <dbReference type="EMBL" id="MCS4488085.1"/>
    </source>
</evidence>
<dbReference type="EMBL" id="JANUXX010000003">
    <property type="protein sequence ID" value="MCS4488085.1"/>
    <property type="molecule type" value="Genomic_DNA"/>
</dbReference>
<reference evidence="8 9" key="1">
    <citation type="journal article" date="2023" name="Int. J. Syst. Evol. Microbiol.">
        <title>Streptococcus sciuri sp. nov., Staphylococcus marylandisciuri sp. nov. and Staphylococcus americanisciuri sp. nov., isolated from faeces of eastern grey squirrel (Sciurus carolinensis).</title>
        <authorList>
            <person name="Volokhov D.V."/>
            <person name="Zagorodnyaya T.A."/>
            <person name="Furtak V.A."/>
            <person name="Nattanmai G."/>
            <person name="Randall L."/>
            <person name="Jose S."/>
            <person name="Gao Y."/>
            <person name="Eisenberg T."/>
            <person name="Delmonte P."/>
            <person name="Blom J."/>
            <person name="Mitchell K.K."/>
        </authorList>
    </citation>
    <scope>NUCLEOTIDE SEQUENCE [LARGE SCALE GENOMIC DNA]</scope>
    <source>
        <strain evidence="8 9">SQ9-PEA</strain>
    </source>
</reference>
<evidence type="ECO:0000256" key="3">
    <source>
        <dbReference type="ARBA" id="ARBA00022857"/>
    </source>
</evidence>
<comment type="cofactor">
    <cofactor evidence="6">
        <name>Mg(2+)</name>
        <dbReference type="ChEBI" id="CHEBI:18420"/>
    </cofactor>
</comment>
<proteinExistence type="inferred from homology"/>
<dbReference type="CDD" id="cd01171">
    <property type="entry name" value="YXKO-related"/>
    <property type="match status" value="1"/>
</dbReference>
<comment type="catalytic activity">
    <reaction evidence="6">
        <text>(6S)-NADPHX + ADP = AMP + phosphate + NADPH + H(+)</text>
        <dbReference type="Rhea" id="RHEA:32235"/>
        <dbReference type="ChEBI" id="CHEBI:15378"/>
        <dbReference type="ChEBI" id="CHEBI:43474"/>
        <dbReference type="ChEBI" id="CHEBI:57783"/>
        <dbReference type="ChEBI" id="CHEBI:64076"/>
        <dbReference type="ChEBI" id="CHEBI:456215"/>
        <dbReference type="ChEBI" id="CHEBI:456216"/>
        <dbReference type="EC" id="4.2.1.136"/>
    </reaction>
</comment>
<feature type="binding site" evidence="6">
    <location>
        <position position="100"/>
    </location>
    <ligand>
        <name>(6S)-NADPHX</name>
        <dbReference type="ChEBI" id="CHEBI:64076"/>
    </ligand>
</feature>